<evidence type="ECO:0000313" key="2">
    <source>
        <dbReference type="EMBL" id="TVY43517.1"/>
    </source>
</evidence>
<feature type="signal peptide" evidence="1">
    <location>
        <begin position="1"/>
        <end position="20"/>
    </location>
</feature>
<evidence type="ECO:0000256" key="1">
    <source>
        <dbReference type="SAM" id="SignalP"/>
    </source>
</evidence>
<evidence type="ECO:0008006" key="4">
    <source>
        <dbReference type="Google" id="ProtNLM"/>
    </source>
</evidence>
<keyword evidence="3" id="KW-1185">Reference proteome</keyword>
<feature type="chain" id="PRO_5029006511" description="Cell wall protein" evidence="1">
    <location>
        <begin position="21"/>
        <end position="181"/>
    </location>
</feature>
<sequence>MQYSTTVAILLAAGSNLANCIPLAARAATNTDATIKSASDEWSADTDKVSQFLQVATSLNSADLVSQAATAFANENNELVHKKVLDGFFLTVSDPNAGVQAADTTLVTDGTFSTVVNGLQNLATNGASMSAGEVASAILAINQDRCTFVLPAIDSYFAAAGAVLGNGFVDVAGRPDNCPLE</sequence>
<organism evidence="2 3">
    <name type="scientific">Lachnellula cervina</name>
    <dbReference type="NCBI Taxonomy" id="1316786"/>
    <lineage>
        <taxon>Eukaryota</taxon>
        <taxon>Fungi</taxon>
        <taxon>Dikarya</taxon>
        <taxon>Ascomycota</taxon>
        <taxon>Pezizomycotina</taxon>
        <taxon>Leotiomycetes</taxon>
        <taxon>Helotiales</taxon>
        <taxon>Lachnaceae</taxon>
        <taxon>Lachnellula</taxon>
    </lineage>
</organism>
<proteinExistence type="predicted"/>
<dbReference type="EMBL" id="QGMG01001806">
    <property type="protein sequence ID" value="TVY43517.1"/>
    <property type="molecule type" value="Genomic_DNA"/>
</dbReference>
<name>A0A7D8YRX2_9HELO</name>
<protein>
    <recommendedName>
        <fullName evidence="4">Cell wall protein</fullName>
    </recommendedName>
</protein>
<gene>
    <name evidence="2" type="ORF">LCER1_G009081</name>
</gene>
<accession>A0A7D8YRX2</accession>
<reference evidence="2 3" key="1">
    <citation type="submission" date="2018-05" db="EMBL/GenBank/DDBJ databases">
        <title>Whole genome sequencing for identification of molecular markers to develop diagnostic detection tools for the regulated plant pathogen Lachnellula willkommii.</title>
        <authorList>
            <person name="Giroux E."/>
            <person name="Bilodeau G."/>
        </authorList>
    </citation>
    <scope>NUCLEOTIDE SEQUENCE [LARGE SCALE GENOMIC DNA]</scope>
    <source>
        <strain evidence="2 3">CBS 625.97</strain>
    </source>
</reference>
<keyword evidence="1" id="KW-0732">Signal</keyword>
<dbReference type="OrthoDB" id="3524936at2759"/>
<comment type="caution">
    <text evidence="2">The sequence shown here is derived from an EMBL/GenBank/DDBJ whole genome shotgun (WGS) entry which is preliminary data.</text>
</comment>
<evidence type="ECO:0000313" key="3">
    <source>
        <dbReference type="Proteomes" id="UP000481288"/>
    </source>
</evidence>
<dbReference type="AlphaFoldDB" id="A0A7D8YRX2"/>
<dbReference type="Proteomes" id="UP000481288">
    <property type="component" value="Unassembled WGS sequence"/>
</dbReference>